<dbReference type="PANTHER" id="PTHR43399:SF4">
    <property type="entry name" value="CELL WALL-ASSOCIATED PROTEASE"/>
    <property type="match status" value="1"/>
</dbReference>
<organism evidence="7 8">
    <name type="scientific">Moheibacter sediminis</name>
    <dbReference type="NCBI Taxonomy" id="1434700"/>
    <lineage>
        <taxon>Bacteria</taxon>
        <taxon>Pseudomonadati</taxon>
        <taxon>Bacteroidota</taxon>
        <taxon>Flavobacteriia</taxon>
        <taxon>Flavobacteriales</taxon>
        <taxon>Weeksellaceae</taxon>
        <taxon>Moheibacter</taxon>
    </lineage>
</organism>
<dbReference type="PROSITE" id="PS51892">
    <property type="entry name" value="SUBTILASE"/>
    <property type="match status" value="1"/>
</dbReference>
<evidence type="ECO:0000259" key="5">
    <source>
        <dbReference type="Pfam" id="PF00082"/>
    </source>
</evidence>
<evidence type="ECO:0000256" key="4">
    <source>
        <dbReference type="SAM" id="SignalP"/>
    </source>
</evidence>
<evidence type="ECO:0000259" key="6">
    <source>
        <dbReference type="Pfam" id="PF18962"/>
    </source>
</evidence>
<dbReference type="OrthoDB" id="9792152at2"/>
<comment type="similarity">
    <text evidence="1 3">Belongs to the peptidase S8 family.</text>
</comment>
<dbReference type="CDD" id="cd04842">
    <property type="entry name" value="Peptidases_S8_Kp43_protease"/>
    <property type="match status" value="1"/>
</dbReference>
<evidence type="ECO:0000256" key="2">
    <source>
        <dbReference type="ARBA" id="ARBA00022729"/>
    </source>
</evidence>
<dbReference type="Gene3D" id="2.60.120.380">
    <property type="match status" value="1"/>
</dbReference>
<dbReference type="InterPro" id="IPR034058">
    <property type="entry name" value="TagA/B/C/D_pept_dom"/>
</dbReference>
<dbReference type="InterPro" id="IPR026444">
    <property type="entry name" value="Secre_tail"/>
</dbReference>
<feature type="signal peptide" evidence="4">
    <location>
        <begin position="1"/>
        <end position="22"/>
    </location>
</feature>
<dbReference type="RefSeq" id="WP_084016532.1">
    <property type="nucleotide sequence ID" value="NZ_FWXS01000002.1"/>
</dbReference>
<dbReference type="SUPFAM" id="SSF52743">
    <property type="entry name" value="Subtilisin-like"/>
    <property type="match status" value="1"/>
</dbReference>
<dbReference type="Pfam" id="PF00082">
    <property type="entry name" value="Peptidase_S8"/>
    <property type="match status" value="1"/>
</dbReference>
<dbReference type="AlphaFoldDB" id="A0A1W1ZCQ2"/>
<dbReference type="GO" id="GO:0006508">
    <property type="term" value="P:proteolysis"/>
    <property type="evidence" value="ECO:0007669"/>
    <property type="project" value="InterPro"/>
</dbReference>
<dbReference type="PANTHER" id="PTHR43399">
    <property type="entry name" value="SUBTILISIN-RELATED"/>
    <property type="match status" value="1"/>
</dbReference>
<evidence type="ECO:0000313" key="7">
    <source>
        <dbReference type="EMBL" id="SMC46116.1"/>
    </source>
</evidence>
<dbReference type="NCBIfam" id="TIGR04183">
    <property type="entry name" value="Por_Secre_tail"/>
    <property type="match status" value="1"/>
</dbReference>
<gene>
    <name evidence="7" type="ORF">SAMN06296427_102386</name>
</gene>
<keyword evidence="2 4" id="KW-0732">Signal</keyword>
<protein>
    <submittedName>
        <fullName evidence="7">Por secretion system C-terminal sorting domain-containing protein</fullName>
    </submittedName>
</protein>
<keyword evidence="8" id="KW-1185">Reference proteome</keyword>
<feature type="chain" id="PRO_5012303348" evidence="4">
    <location>
        <begin position="23"/>
        <end position="783"/>
    </location>
</feature>
<feature type="domain" description="Peptidase S8/S53" evidence="5">
    <location>
        <begin position="151"/>
        <end position="416"/>
    </location>
</feature>
<dbReference type="InterPro" id="IPR051048">
    <property type="entry name" value="Peptidase_S8/S53_subtilisin"/>
</dbReference>
<dbReference type="GO" id="GO:0004252">
    <property type="term" value="F:serine-type endopeptidase activity"/>
    <property type="evidence" value="ECO:0007669"/>
    <property type="project" value="InterPro"/>
</dbReference>
<dbReference type="STRING" id="1434700.SAMN06296427_102386"/>
<evidence type="ECO:0000256" key="1">
    <source>
        <dbReference type="ARBA" id="ARBA00011073"/>
    </source>
</evidence>
<comment type="caution">
    <text evidence="3">Lacks conserved residue(s) required for the propagation of feature annotation.</text>
</comment>
<proteinExistence type="inferred from homology"/>
<dbReference type="InterPro" id="IPR008979">
    <property type="entry name" value="Galactose-bd-like_sf"/>
</dbReference>
<dbReference type="InterPro" id="IPR036852">
    <property type="entry name" value="Peptidase_S8/S53_dom_sf"/>
</dbReference>
<evidence type="ECO:0000256" key="3">
    <source>
        <dbReference type="PROSITE-ProRule" id="PRU01240"/>
    </source>
</evidence>
<dbReference type="Proteomes" id="UP000192393">
    <property type="component" value="Unassembled WGS sequence"/>
</dbReference>
<dbReference type="SUPFAM" id="SSF49785">
    <property type="entry name" value="Galactose-binding domain-like"/>
    <property type="match status" value="1"/>
</dbReference>
<name>A0A1W1ZCQ2_9FLAO</name>
<reference evidence="7 8" key="1">
    <citation type="submission" date="2017-04" db="EMBL/GenBank/DDBJ databases">
        <authorList>
            <person name="Afonso C.L."/>
            <person name="Miller P.J."/>
            <person name="Scott M.A."/>
            <person name="Spackman E."/>
            <person name="Goraichik I."/>
            <person name="Dimitrov K.M."/>
            <person name="Suarez D.L."/>
            <person name="Swayne D.E."/>
        </authorList>
    </citation>
    <scope>NUCLEOTIDE SEQUENCE [LARGE SCALE GENOMIC DNA]</scope>
    <source>
        <strain evidence="7 8">CGMCC 1.12708</strain>
    </source>
</reference>
<dbReference type="EMBL" id="FWXS01000002">
    <property type="protein sequence ID" value="SMC46116.1"/>
    <property type="molecule type" value="Genomic_DNA"/>
</dbReference>
<evidence type="ECO:0000313" key="8">
    <source>
        <dbReference type="Proteomes" id="UP000192393"/>
    </source>
</evidence>
<accession>A0A1W1ZCQ2</accession>
<dbReference type="Gene3D" id="3.40.50.200">
    <property type="entry name" value="Peptidase S8/S53 domain"/>
    <property type="match status" value="1"/>
</dbReference>
<dbReference type="InterPro" id="IPR000209">
    <property type="entry name" value="Peptidase_S8/S53_dom"/>
</dbReference>
<sequence>MKRLLVQGGLLLLSGIANIVFGQNQTEKTAISQNINQDKLHNIIQKNEKENLFQRSEVARLIRNGYEEFIEGDDGTFSQLIGTNELGAPIYLQTMNQNVVNTLGTNILHSGFDGFNLTGLGMIIGLWEPKSPRLPHQILGNTRITYAAGQLSGVDRHATHIAGTLIGKQTNVSSPNQENVQGVAFESKIKAYDWNLAASEMATEALAGLLVANTSFGYAPAPLDTVNYGRYSAYSQEWDAVMCAAPYLQIVKPAGNVRDDSPVVVPQVNAKQGFDLLESSGTSKNVLVVSAFDLTKDEPSESNPVYNINLVEVPYSSWGPTDDGRIKPDITAHGHSVYSSIESSNSAYGLLSGTSMATAGVSGAITLLQQYYKEKFGHLFDPFEVPYLWSSSIRGLIIHTADEVGEAGPDYKYGWGVMNAVSAAEIISQRGKSTIIREENLKNGEEFKLNIVSNGYQPLIVTLAWTDPEGEVTLPAVIDDITHKLVNDLDIRLIRLDSNGNESAITVNGNNILYPWKRLDGITNDVNLLNAPATRGINNVDNIEKIEIPVEHLPQDGGVFRIEITHKGELENTCVSSGQNFSLIVSGVSFCEDEIILYQNQDNILTEYEEGLHLKADYITASNIIEPVANQNSDENLVEYEAYSKIDLIPQGNSGFTADYGSNFYAHIDCDLEFMGAFSKREIDSMLKNPIADQTIPMIENIVVYPNPVINNFLNVQFELTEKSPIQILLYDLQGKIVQDIPLQNFEKGKHKQVIDLSRHPKGVYIIKVITSEKMHTQKLIKK</sequence>
<feature type="domain" description="Secretion system C-terminal sorting" evidence="6">
    <location>
        <begin position="704"/>
        <end position="781"/>
    </location>
</feature>
<dbReference type="Pfam" id="PF18962">
    <property type="entry name" value="Por_Secre_tail"/>
    <property type="match status" value="1"/>
</dbReference>